<evidence type="ECO:0000256" key="3">
    <source>
        <dbReference type="ARBA" id="ARBA00022692"/>
    </source>
</evidence>
<organism evidence="7 8">
    <name type="scientific">Bicyclus anynana</name>
    <name type="common">Squinting bush brown butterfly</name>
    <dbReference type="NCBI Taxonomy" id="110368"/>
    <lineage>
        <taxon>Eukaryota</taxon>
        <taxon>Metazoa</taxon>
        <taxon>Ecdysozoa</taxon>
        <taxon>Arthropoda</taxon>
        <taxon>Hexapoda</taxon>
        <taxon>Insecta</taxon>
        <taxon>Pterygota</taxon>
        <taxon>Neoptera</taxon>
        <taxon>Endopterygota</taxon>
        <taxon>Lepidoptera</taxon>
        <taxon>Glossata</taxon>
        <taxon>Ditrysia</taxon>
        <taxon>Papilionoidea</taxon>
        <taxon>Nymphalidae</taxon>
        <taxon>Satyrinae</taxon>
        <taxon>Satyrini</taxon>
        <taxon>Mycalesina</taxon>
        <taxon>Bicyclus</taxon>
    </lineage>
</organism>
<evidence type="ECO:0000313" key="8">
    <source>
        <dbReference type="RefSeq" id="XP_052741548.1"/>
    </source>
</evidence>
<dbReference type="RefSeq" id="XP_052741548.1">
    <property type="nucleotide sequence ID" value="XM_052885588.1"/>
</dbReference>
<dbReference type="Pfam" id="PF08395">
    <property type="entry name" value="7tm_7"/>
    <property type="match status" value="1"/>
</dbReference>
<evidence type="ECO:0000256" key="4">
    <source>
        <dbReference type="ARBA" id="ARBA00022989"/>
    </source>
</evidence>
<evidence type="ECO:0000256" key="5">
    <source>
        <dbReference type="ARBA" id="ARBA00023136"/>
    </source>
</evidence>
<comment type="similarity">
    <text evidence="6">Belongs to the insect chemoreceptor superfamily. Gustatory receptor (GR) family.</text>
</comment>
<accession>A0ABM3LR95</accession>
<dbReference type="InterPro" id="IPR013604">
    <property type="entry name" value="7TM_chemorcpt"/>
</dbReference>
<comment type="function">
    <text evidence="6">Gustatory receptor which mediates acceptance or avoidance behavior, depending on its substrates.</text>
</comment>
<sequence length="302" mass="31480">MACLLAYVAEMERAGGGEAGGGRAPVYATVAWASLLAAFSHVYFSTIVVLNNGDESTLVSYVFVYLQTVAKTALALERGALLGALSAALRGVLARLDALGAEVRAHGEAPQRMAAHAAAHAAALATARDVKRAYLRLQRLAARLHSHEGPALLLLLGGSVFRTFVCVYIATSAFYLHERLSATSLLTLCTALAWLLLELLKTAALLEPGHGAAAAKYVASATPAQEAAGRAAASAALSAARRGELRDELAGFLELFELCGVPRAPLGVCATSRSLLAAVAGGCGTFFVVVRQFHLQEDHLVS</sequence>
<proteinExistence type="inferred from homology"/>
<protein>
    <recommendedName>
        <fullName evidence="6">Gustatory receptor</fullName>
    </recommendedName>
</protein>
<evidence type="ECO:0000256" key="1">
    <source>
        <dbReference type="ARBA" id="ARBA00004651"/>
    </source>
</evidence>
<dbReference type="Proteomes" id="UP001652582">
    <property type="component" value="Chromosome 14"/>
</dbReference>
<keyword evidence="6" id="KW-0675">Receptor</keyword>
<evidence type="ECO:0000313" key="7">
    <source>
        <dbReference type="Proteomes" id="UP001652582"/>
    </source>
</evidence>
<keyword evidence="4" id="KW-1133">Transmembrane helix</keyword>
<dbReference type="GeneID" id="128198758"/>
<keyword evidence="3" id="KW-0812">Transmembrane</keyword>
<evidence type="ECO:0000256" key="6">
    <source>
        <dbReference type="RuleBase" id="RU363108"/>
    </source>
</evidence>
<reference evidence="8" key="1">
    <citation type="submission" date="2025-08" db="UniProtKB">
        <authorList>
            <consortium name="RefSeq"/>
        </authorList>
    </citation>
    <scope>IDENTIFICATION</scope>
</reference>
<keyword evidence="5 6" id="KW-0472">Membrane</keyword>
<keyword evidence="7" id="KW-1185">Reference proteome</keyword>
<gene>
    <name evidence="8" type="primary">LOC128198758</name>
</gene>
<keyword evidence="2 6" id="KW-1003">Cell membrane</keyword>
<keyword evidence="6" id="KW-0807">Transducer</keyword>
<evidence type="ECO:0000256" key="2">
    <source>
        <dbReference type="ARBA" id="ARBA00022475"/>
    </source>
</evidence>
<comment type="subcellular location">
    <subcellularLocation>
        <location evidence="1 6">Cell membrane</location>
        <topology evidence="1 6">Multi-pass membrane protein</topology>
    </subcellularLocation>
</comment>
<name>A0ABM3LR95_BICAN</name>